<dbReference type="OrthoDB" id="9801834at2"/>
<dbReference type="Pfam" id="PF00202">
    <property type="entry name" value="Aminotran_3"/>
    <property type="match status" value="1"/>
</dbReference>
<accession>A0A3P3F6A9</accession>
<dbReference type="CDD" id="cd00610">
    <property type="entry name" value="OAT_like"/>
    <property type="match status" value="1"/>
</dbReference>
<dbReference type="PANTHER" id="PTHR43094:SF1">
    <property type="entry name" value="AMINOTRANSFERASE CLASS-III"/>
    <property type="match status" value="1"/>
</dbReference>
<dbReference type="InterPro" id="IPR015421">
    <property type="entry name" value="PyrdxlP-dep_Trfase_major"/>
</dbReference>
<dbReference type="PANTHER" id="PTHR43094">
    <property type="entry name" value="AMINOTRANSFERASE"/>
    <property type="match status" value="1"/>
</dbReference>
<dbReference type="Proteomes" id="UP000273786">
    <property type="component" value="Unassembled WGS sequence"/>
</dbReference>
<keyword evidence="4" id="KW-0808">Transferase</keyword>
<dbReference type="GO" id="GO:0005829">
    <property type="term" value="C:cytosol"/>
    <property type="evidence" value="ECO:0007669"/>
    <property type="project" value="TreeGrafter"/>
</dbReference>
<keyword evidence="5" id="KW-1185">Reference proteome</keyword>
<dbReference type="InterPro" id="IPR005814">
    <property type="entry name" value="Aminotrans_3"/>
</dbReference>
<name>A0A3P3F6A9_9HYPH</name>
<dbReference type="InterPro" id="IPR015424">
    <property type="entry name" value="PyrdxlP-dep_Trfase"/>
</dbReference>
<dbReference type="GO" id="GO:0030170">
    <property type="term" value="F:pyridoxal phosphate binding"/>
    <property type="evidence" value="ECO:0007669"/>
    <property type="project" value="InterPro"/>
</dbReference>
<gene>
    <name evidence="4" type="ORF">EH240_27840</name>
</gene>
<keyword evidence="4" id="KW-0032">Aminotransferase</keyword>
<dbReference type="Gene3D" id="3.90.1150.10">
    <property type="entry name" value="Aspartate Aminotransferase, domain 1"/>
    <property type="match status" value="1"/>
</dbReference>
<evidence type="ECO:0000256" key="3">
    <source>
        <dbReference type="RuleBase" id="RU003560"/>
    </source>
</evidence>
<sequence>MTSALDTKTSTTIAAAGLPRVAWGTGGYVTDTSGKTYIDGSGGPAVYSLGYSNIEVVDAIHDQMKRVMHGYRYTFTSDPMEELTALISEACGADLDSMVFVSGGSEAVESCLKLALQYHAARGERSRYKFISRHRSWHGNSLGALAVSGFAERRAPYEHALPPISFLSPVNAYRPPSGVSPDAVAEICALELATEIERLGPEQVAAFIFEPVVGAAGGVVPAPPGYSARIREICDHYGVLMIADEVMCGSGRCGTFRALEHDQVAPDIMPISKSLGGGYIPLGAAVYGHRVRDAITAIYGGPMTGHTFTGHTAACAAGVAVQRIIKRDRLLERIRSNSPRFFQLVRDSLDGVEAVGDIRGRGYFLGVELVADRATKVPFPAEKKLFLKVRERALENGLICYPSGGNVDGFSGDTIILAPRYNSPDSELEEIADKLGISVRQALSDVEPLR</sequence>
<dbReference type="GO" id="GO:0008483">
    <property type="term" value="F:transaminase activity"/>
    <property type="evidence" value="ECO:0007669"/>
    <property type="project" value="UniProtKB-KW"/>
</dbReference>
<protein>
    <submittedName>
        <fullName evidence="4">Aminotransferase class III-fold pyridoxal phosphate-dependent enzyme</fullName>
    </submittedName>
</protein>
<dbReference type="SUPFAM" id="SSF53383">
    <property type="entry name" value="PLP-dependent transferases"/>
    <property type="match status" value="1"/>
</dbReference>
<reference evidence="4 5" key="1">
    <citation type="submission" date="2018-11" db="EMBL/GenBank/DDBJ databases">
        <title>the genome of Mesorhizobium tamadayense DSM 28320.</title>
        <authorList>
            <person name="Gao J."/>
        </authorList>
    </citation>
    <scope>NUCLEOTIDE SEQUENCE [LARGE SCALE GENOMIC DNA]</scope>
    <source>
        <strain evidence="4 5">DSM 28320</strain>
    </source>
</reference>
<dbReference type="EMBL" id="RQXT01000045">
    <property type="protein sequence ID" value="RRH94115.1"/>
    <property type="molecule type" value="Genomic_DNA"/>
</dbReference>
<evidence type="ECO:0000256" key="2">
    <source>
        <dbReference type="ARBA" id="ARBA00022898"/>
    </source>
</evidence>
<evidence type="ECO:0000256" key="1">
    <source>
        <dbReference type="ARBA" id="ARBA00008954"/>
    </source>
</evidence>
<dbReference type="AlphaFoldDB" id="A0A3P3F6A9"/>
<comment type="caution">
    <text evidence="4">The sequence shown here is derived from an EMBL/GenBank/DDBJ whole genome shotgun (WGS) entry which is preliminary data.</text>
</comment>
<organism evidence="4 5">
    <name type="scientific">Mesorhizobium tamadayense</name>
    <dbReference type="NCBI Taxonomy" id="425306"/>
    <lineage>
        <taxon>Bacteria</taxon>
        <taxon>Pseudomonadati</taxon>
        <taxon>Pseudomonadota</taxon>
        <taxon>Alphaproteobacteria</taxon>
        <taxon>Hyphomicrobiales</taxon>
        <taxon>Phyllobacteriaceae</taxon>
        <taxon>Mesorhizobium</taxon>
    </lineage>
</organism>
<proteinExistence type="inferred from homology"/>
<evidence type="ECO:0000313" key="5">
    <source>
        <dbReference type="Proteomes" id="UP000273786"/>
    </source>
</evidence>
<dbReference type="Gene3D" id="3.40.640.10">
    <property type="entry name" value="Type I PLP-dependent aspartate aminotransferase-like (Major domain)"/>
    <property type="match status" value="1"/>
</dbReference>
<keyword evidence="2 3" id="KW-0663">Pyridoxal phosphate</keyword>
<evidence type="ECO:0000313" key="4">
    <source>
        <dbReference type="EMBL" id="RRH94115.1"/>
    </source>
</evidence>
<dbReference type="InterPro" id="IPR015422">
    <property type="entry name" value="PyrdxlP-dep_Trfase_small"/>
</dbReference>
<comment type="similarity">
    <text evidence="1 3">Belongs to the class-III pyridoxal-phosphate-dependent aminotransferase family.</text>
</comment>